<keyword evidence="4" id="KW-0472">Membrane</keyword>
<dbReference type="Gene3D" id="2.60.40.1210">
    <property type="entry name" value="Cellobiose dehydrogenase, cytochrome domain"/>
    <property type="match status" value="1"/>
</dbReference>
<dbReference type="InterPro" id="IPR028460">
    <property type="entry name" value="Tbh/DBH"/>
</dbReference>
<dbReference type="Pfam" id="PF03712">
    <property type="entry name" value="Cu2_monoox_C"/>
    <property type="match status" value="1"/>
</dbReference>
<dbReference type="CDD" id="cd09631">
    <property type="entry name" value="DOMON_DOH"/>
    <property type="match status" value="1"/>
</dbReference>
<dbReference type="SUPFAM" id="SSF49742">
    <property type="entry name" value="PHM/PNGase F"/>
    <property type="match status" value="2"/>
</dbReference>
<dbReference type="GO" id="GO:0042420">
    <property type="term" value="P:dopamine catabolic process"/>
    <property type="evidence" value="ECO:0007669"/>
    <property type="project" value="TreeGrafter"/>
</dbReference>
<dbReference type="InterPro" id="IPR029058">
    <property type="entry name" value="AB_hydrolase_fold"/>
</dbReference>
<dbReference type="GO" id="GO:0042421">
    <property type="term" value="P:norepinephrine biosynthetic process"/>
    <property type="evidence" value="ECO:0007669"/>
    <property type="project" value="TreeGrafter"/>
</dbReference>
<organism evidence="9 10">
    <name type="scientific">Petrolisthes cinctipes</name>
    <name type="common">Flat porcelain crab</name>
    <dbReference type="NCBI Taxonomy" id="88211"/>
    <lineage>
        <taxon>Eukaryota</taxon>
        <taxon>Metazoa</taxon>
        <taxon>Ecdysozoa</taxon>
        <taxon>Arthropoda</taxon>
        <taxon>Crustacea</taxon>
        <taxon>Multicrustacea</taxon>
        <taxon>Malacostraca</taxon>
        <taxon>Eumalacostraca</taxon>
        <taxon>Eucarida</taxon>
        <taxon>Decapoda</taxon>
        <taxon>Pleocyemata</taxon>
        <taxon>Anomura</taxon>
        <taxon>Galatheoidea</taxon>
        <taxon>Porcellanidae</taxon>
        <taxon>Petrolisthes</taxon>
    </lineage>
</organism>
<keyword evidence="6" id="KW-0325">Glycoprotein</keyword>
<evidence type="ECO:0000256" key="4">
    <source>
        <dbReference type="ARBA" id="ARBA00023136"/>
    </source>
</evidence>
<dbReference type="FunFam" id="2.60.40.1210:FF:000001">
    <property type="entry name" value="Monooxygenase, DBH-like 1, like"/>
    <property type="match status" value="1"/>
</dbReference>
<evidence type="ECO:0000256" key="2">
    <source>
        <dbReference type="ARBA" id="ARBA00010676"/>
    </source>
</evidence>
<dbReference type="GO" id="GO:0006589">
    <property type="term" value="P:octopamine biosynthetic process"/>
    <property type="evidence" value="ECO:0007669"/>
    <property type="project" value="TreeGrafter"/>
</dbReference>
<evidence type="ECO:0000259" key="8">
    <source>
        <dbReference type="PROSITE" id="PS50836"/>
    </source>
</evidence>
<dbReference type="Gene3D" id="2.60.120.230">
    <property type="match status" value="1"/>
</dbReference>
<dbReference type="Gene3D" id="3.40.50.1820">
    <property type="entry name" value="alpha/beta hydrolase"/>
    <property type="match status" value="2"/>
</dbReference>
<dbReference type="GO" id="GO:0004500">
    <property type="term" value="F:dopamine beta-monooxygenase activity"/>
    <property type="evidence" value="ECO:0007669"/>
    <property type="project" value="InterPro"/>
</dbReference>
<accession>A0AAE1K6W4</accession>
<dbReference type="InterPro" id="IPR024548">
    <property type="entry name" value="Cu2_monoox_C"/>
</dbReference>
<dbReference type="InterPro" id="IPR000945">
    <property type="entry name" value="DBH-like"/>
</dbReference>
<evidence type="ECO:0000256" key="7">
    <source>
        <dbReference type="SAM" id="SignalP"/>
    </source>
</evidence>
<dbReference type="FunFam" id="2.60.120.230:FF:000001">
    <property type="entry name" value="Monooxygenase, DBH-like 1"/>
    <property type="match status" value="1"/>
</dbReference>
<evidence type="ECO:0000313" key="9">
    <source>
        <dbReference type="EMBL" id="KAK3864250.1"/>
    </source>
</evidence>
<dbReference type="Pfam" id="PF00151">
    <property type="entry name" value="Lipase"/>
    <property type="match status" value="1"/>
</dbReference>
<dbReference type="GO" id="GO:0005507">
    <property type="term" value="F:copper ion binding"/>
    <property type="evidence" value="ECO:0007669"/>
    <property type="project" value="InterPro"/>
</dbReference>
<proteinExistence type="inferred from homology"/>
<comment type="caution">
    <text evidence="9">The sequence shown here is derived from an EMBL/GenBank/DDBJ whole genome shotgun (WGS) entry which is preliminary data.</text>
</comment>
<dbReference type="GO" id="GO:0030667">
    <property type="term" value="C:secretory granule membrane"/>
    <property type="evidence" value="ECO:0007669"/>
    <property type="project" value="TreeGrafter"/>
</dbReference>
<comment type="similarity">
    <text evidence="2">Belongs to the copper type II ascorbate-dependent monooxygenase family.</text>
</comment>
<evidence type="ECO:0000313" key="10">
    <source>
        <dbReference type="Proteomes" id="UP001286313"/>
    </source>
</evidence>
<evidence type="ECO:0000256" key="6">
    <source>
        <dbReference type="ARBA" id="ARBA00023180"/>
    </source>
</evidence>
<dbReference type="Proteomes" id="UP001286313">
    <property type="component" value="Unassembled WGS sequence"/>
</dbReference>
<feature type="domain" description="DOMON" evidence="8">
    <location>
        <begin position="589"/>
        <end position="704"/>
    </location>
</feature>
<dbReference type="InterPro" id="IPR000323">
    <property type="entry name" value="Cu2_ascorb_mOase_N"/>
</dbReference>
<comment type="subcellular location">
    <subcellularLocation>
        <location evidence="1">Membrane</location>
    </subcellularLocation>
</comment>
<dbReference type="GO" id="GO:0016298">
    <property type="term" value="F:lipase activity"/>
    <property type="evidence" value="ECO:0007669"/>
    <property type="project" value="InterPro"/>
</dbReference>
<dbReference type="SUPFAM" id="SSF49344">
    <property type="entry name" value="CBD9-like"/>
    <property type="match status" value="1"/>
</dbReference>
<dbReference type="EMBL" id="JAWQEG010003835">
    <property type="protein sequence ID" value="KAK3864250.1"/>
    <property type="molecule type" value="Genomic_DNA"/>
</dbReference>
<dbReference type="InterPro" id="IPR033906">
    <property type="entry name" value="Lipase_N"/>
</dbReference>
<dbReference type="PRINTS" id="PR00767">
    <property type="entry name" value="DBMONOXGNASE"/>
</dbReference>
<dbReference type="CDD" id="cd00707">
    <property type="entry name" value="Pancreat_lipase_like"/>
    <property type="match status" value="1"/>
</dbReference>
<dbReference type="SMART" id="SM00664">
    <property type="entry name" value="DoH"/>
    <property type="match status" value="1"/>
</dbReference>
<name>A0AAE1K6W4_PETCI</name>
<reference evidence="9" key="1">
    <citation type="submission" date="2023-10" db="EMBL/GenBank/DDBJ databases">
        <title>Genome assemblies of two species of porcelain crab, Petrolisthes cinctipes and Petrolisthes manimaculis (Anomura: Porcellanidae).</title>
        <authorList>
            <person name="Angst P."/>
        </authorList>
    </citation>
    <scope>NUCLEOTIDE SEQUENCE</scope>
    <source>
        <strain evidence="9">PB745_01</strain>
        <tissue evidence="9">Gill</tissue>
    </source>
</reference>
<protein>
    <recommendedName>
        <fullName evidence="8">DOMON domain-containing protein</fullName>
    </recommendedName>
</protein>
<dbReference type="SUPFAM" id="SSF53474">
    <property type="entry name" value="alpha/beta-Hydrolases"/>
    <property type="match status" value="1"/>
</dbReference>
<keyword evidence="10" id="KW-1185">Reference proteome</keyword>
<dbReference type="PROSITE" id="PS50836">
    <property type="entry name" value="DOMON"/>
    <property type="match status" value="1"/>
</dbReference>
<dbReference type="AlphaFoldDB" id="A0AAE1K6W4"/>
<dbReference type="InterPro" id="IPR013818">
    <property type="entry name" value="Lipase"/>
</dbReference>
<feature type="chain" id="PRO_5042096817" description="DOMON domain-containing protein" evidence="7">
    <location>
        <begin position="25"/>
        <end position="1188"/>
    </location>
</feature>
<dbReference type="InterPro" id="IPR008977">
    <property type="entry name" value="PHM/PNGase_F_dom_sf"/>
</dbReference>
<dbReference type="Pfam" id="PF01082">
    <property type="entry name" value="Cu2_monooxygen"/>
    <property type="match status" value="1"/>
</dbReference>
<evidence type="ECO:0000256" key="1">
    <source>
        <dbReference type="ARBA" id="ARBA00004370"/>
    </source>
</evidence>
<evidence type="ECO:0000256" key="3">
    <source>
        <dbReference type="ARBA" id="ARBA00022729"/>
    </source>
</evidence>
<dbReference type="InterPro" id="IPR014784">
    <property type="entry name" value="Cu2_ascorb_mOase-like_C"/>
</dbReference>
<gene>
    <name evidence="9" type="ORF">Pcinc_030039</name>
</gene>
<dbReference type="PANTHER" id="PTHR10157">
    <property type="entry name" value="DOPAMINE BETA HYDROXYLASE RELATED"/>
    <property type="match status" value="1"/>
</dbReference>
<evidence type="ECO:0000256" key="5">
    <source>
        <dbReference type="ARBA" id="ARBA00023157"/>
    </source>
</evidence>
<dbReference type="InterPro" id="IPR045266">
    <property type="entry name" value="DOH_DOMON"/>
</dbReference>
<feature type="signal peptide" evidence="7">
    <location>
        <begin position="1"/>
        <end position="24"/>
    </location>
</feature>
<keyword evidence="3 7" id="KW-0732">Signal</keyword>
<dbReference type="InterPro" id="IPR036939">
    <property type="entry name" value="Cu2_ascorb_mOase_N_sf"/>
</dbReference>
<dbReference type="Pfam" id="PF03351">
    <property type="entry name" value="DOMON"/>
    <property type="match status" value="1"/>
</dbReference>
<keyword evidence="5" id="KW-1015">Disulfide bond</keyword>
<dbReference type="PANTHER" id="PTHR10157:SF23">
    <property type="entry name" value="MOXD1 HOMOLOG 1"/>
    <property type="match status" value="1"/>
</dbReference>
<dbReference type="Gene3D" id="2.60.120.310">
    <property type="entry name" value="Copper type II, ascorbate-dependent monooxygenase, N-terminal domain"/>
    <property type="match status" value="1"/>
</dbReference>
<dbReference type="InterPro" id="IPR005018">
    <property type="entry name" value="DOMON_domain"/>
</dbReference>
<dbReference type="GO" id="GO:0005615">
    <property type="term" value="C:extracellular space"/>
    <property type="evidence" value="ECO:0007669"/>
    <property type="project" value="TreeGrafter"/>
</dbReference>
<dbReference type="GO" id="GO:0006629">
    <property type="term" value="P:lipid metabolic process"/>
    <property type="evidence" value="ECO:0007669"/>
    <property type="project" value="InterPro"/>
</dbReference>
<sequence length="1188" mass="133438">MHMAGCGSVWWWCVLVMCVVLTAASHNNPVATIVSRLFQDIPALKFTLFNSGQQQESSTQRSGQNYGVLPRLCYGELGCLETGPDFLHQQYRSYNMEPNSRQQINVMFHVRSREDPSGVVVGATDLNQVLTSTSFTPNRPTKIIIHGFLNGRDMPWLEGIGDEYLKVAHFINWLKEHTGLSPSNVHIIGHSLGSHVAGYAGERVTGLGRITGLDPADPFFQFMPPAVRLDPTDANFVDVIHTDAGQFSLSGGYGLLQPVGHVDFYPNGGKQQAGCEQSPTPPLFALLSDSNILRGVEDSLGCNHMRAVTLFRDSITSTCPYLAFKCPSYSHFLKGECFRCDGDEAGCASMGEDANTWAGNWHQNGVQMYLSTGPPSSLCLYHYKLMVNVGPGEAGCGTRGSLNVNFITPRYNGKFRITNRIYEADQTYTFTLEYKHDLGVSEGVLVTWDPQGVDSPSCRTNYNAALPITSLTLTNIEVSLYSRRRSGRSQGTPSEIKICPPGNNRVAWVRSGEALRISSVCRVLTTLLSTRGMMLLLVLVGCVLSGGWVEGTHQDNHHHHHQPLDLSAFPAYLPSTTTHTHQSVLDSHGVFTVFWTPDLQKNEVIWEIHARTLGWIGFGFSSNGNMAGSDFLTAWVEDGQLYLQDRHGTGETLPPLDDHHDWRPLYAHENDTHTVLVVARDINTCDSQDYPLTNETVRLMYAWSDTDPVDGNIYYHGPNRGSKYAFVLVPFYRQDLPQDAEVWTVEQSVTMPHLQETFYWCHVEKVPKWENKHHYIGYDMIYGNNSRTNLHHVVVFECMNNDGSSLESTMEQYVGHPGYECYTPNMPDHFFLCERFLITWAIGSEGDMSPDNAGFPLGDKHGGATYFLFQSHYDNQHMQPDVTVDWAMNIYYTDKLREMDAGTMTLGHTLLYSLTVPPRSPSWQLTGHCSSACTSASIPPQGINVFISFIHAHYIATSLRLRHFRGSEELPPIAEDFNFSADFQQSRRLYKEIKLLPGDHLTLECYYDSRKRDNATFAGWGSRDEMCSAFLHYYPRIDMSLCQSSPEVQVINDNFRLSGFPKDMNMGDLYVFDPEMADGRRYQEAVNALPWDSLDHQKINTRITQADQLIRCQYNYGHFVKLDTNLTRYPKATPYVSPEDKTCSYTHASSGQTEMISYGQRTTHTNGLVLGNILLVVLVSLCTKDMSS</sequence>